<evidence type="ECO:0000256" key="1">
    <source>
        <dbReference type="ARBA" id="ARBA00022679"/>
    </source>
</evidence>
<dbReference type="PROSITE" id="PS50532">
    <property type="entry name" value="HTH_IS408"/>
    <property type="match status" value="1"/>
</dbReference>
<dbReference type="Gene3D" id="3.40.50.2300">
    <property type="match status" value="1"/>
</dbReference>
<evidence type="ECO:0000313" key="10">
    <source>
        <dbReference type="Proteomes" id="UP000198284"/>
    </source>
</evidence>
<dbReference type="OrthoDB" id="3542865at2"/>
<dbReference type="PROSITE" id="PS50112">
    <property type="entry name" value="PAS"/>
    <property type="match status" value="1"/>
</dbReference>
<dbReference type="SUPFAM" id="SSF55785">
    <property type="entry name" value="PYP-like sensor domain (PAS domain)"/>
    <property type="match status" value="3"/>
</dbReference>
<feature type="domain" description="Response regulatory" evidence="4">
    <location>
        <begin position="345"/>
        <end position="460"/>
    </location>
</feature>
<sequence>MRNSAISPDKIKEILRLKTVMRLSHEQIAQTLGLSKGVVGKYVKLAKNAGLDWPAVQPMGNAELKQRLQGRRRQPLRYVTPDYGRIHFRLSRDGNTLRTEWERYQADHAEQKIYRYTQFCEHYHSFVLRLGRSLRQVFRCGEKIFSGFTETAVPVGDGSCAHIFLAVIGASRLAFACVAAADTADDWIRCAIRALHFYGGVPRFIVSDGSHGMTPIDAARDNELVLSFARHYGTSVMPSMPQDVGQRAPAVLLIRFVERWILRELRLRQFATAAQIEAALQPCLERLNHRPFRQLSGNRATAFAELDQPALSSLPAQPYEFPGPLPRPLPAKALHPAVKGKPKAKIVVAESDAGTRTYLEQLFGKEHEVISAPNGPLALQAAIEHRPELVLSGLPRPEPGGFDLLDALRAETSTSATAFVLLFSRPIDNADEEGLLAAVDDWLPKPFNGRELLSKARGMCALTRSRREAQRSDDRLSAGRLTILDGLSEGFMAVDFGWRITYLNAAAEMLSRLPRAYLVNRNFWEVFYTLKGTLAEFEYHRAMSSRMPVRFEYYDAHYQAWTEMSASPMEEGGLLLCANDITDRKRAQEVLQGAEARLSAELQAMSQLQLLGIRLLDVPDFAPALQEVLSAAISMLGAAMGTIQLYSPQTQTLEIVAQLGFSEEFLAHFQSLKRDENTASGRAATHGKRIIVQDAYLDPSFAASRPLLASAGVRAWQSTPLFSRDGKLLGVLSTHFREPHYPLDRKLRMLDLYARKAVSIIERLHGEVGLREQQEFFGMILNSTIDGLMTLDAESRFTYFNVAARNMLAEQGINADSLIGKQYLTEAFREARDDESGLAFLRATRERVPVEVENYYVPFDRWYLIRFFPMNGNGMVIAVQDITERRRAVEALRESETRFRALAEASPGLIWQVDPKGNAVYLNPRFRELLGVPLKDLMGTAWHKVIHLQDLPSYVAALDEAIRQHGRLRHRVRVKRTDGEWRWLETNALPWFTSEGEYAGHVGISIDISDALETAR</sequence>
<dbReference type="SUPFAM" id="SSF55781">
    <property type="entry name" value="GAF domain-like"/>
    <property type="match status" value="1"/>
</dbReference>
<dbReference type="InterPro" id="IPR000700">
    <property type="entry name" value="PAS-assoc_C"/>
</dbReference>
<dbReference type="InterPro" id="IPR000014">
    <property type="entry name" value="PAS"/>
</dbReference>
<dbReference type="InterPro" id="IPR001789">
    <property type="entry name" value="Sig_transdc_resp-reg_receiver"/>
</dbReference>
<dbReference type="Pfam" id="PF08448">
    <property type="entry name" value="PAS_4"/>
    <property type="match status" value="3"/>
</dbReference>
<evidence type="ECO:0000259" key="7">
    <source>
        <dbReference type="PROSITE" id="PS50532"/>
    </source>
</evidence>
<dbReference type="InterPro" id="IPR001610">
    <property type="entry name" value="PAC"/>
</dbReference>
<dbReference type="SMART" id="SM00091">
    <property type="entry name" value="PAS"/>
    <property type="match status" value="3"/>
</dbReference>
<keyword evidence="2" id="KW-0418">Kinase</keyword>
<dbReference type="AlphaFoldDB" id="A0A239IGF0"/>
<organism evidence="9 10">
    <name type="scientific">Noviherbaspirillum humi</name>
    <dbReference type="NCBI Taxonomy" id="1688639"/>
    <lineage>
        <taxon>Bacteria</taxon>
        <taxon>Pseudomonadati</taxon>
        <taxon>Pseudomonadota</taxon>
        <taxon>Betaproteobacteria</taxon>
        <taxon>Burkholderiales</taxon>
        <taxon>Oxalobacteraceae</taxon>
        <taxon>Noviherbaspirillum</taxon>
    </lineage>
</organism>
<evidence type="ECO:0000259" key="5">
    <source>
        <dbReference type="PROSITE" id="PS50112"/>
    </source>
</evidence>
<dbReference type="InterPro" id="IPR003018">
    <property type="entry name" value="GAF"/>
</dbReference>
<protein>
    <submittedName>
        <fullName evidence="9">PAS domain S-box-containing protein</fullName>
    </submittedName>
</protein>
<dbReference type="CDD" id="cd00130">
    <property type="entry name" value="PAS"/>
    <property type="match status" value="2"/>
</dbReference>
<reference evidence="9 10" key="1">
    <citation type="submission" date="2017-06" db="EMBL/GenBank/DDBJ databases">
        <authorList>
            <person name="Kim H.J."/>
            <person name="Triplett B.A."/>
        </authorList>
    </citation>
    <scope>NUCLEOTIDE SEQUENCE [LARGE SCALE GENOMIC DNA]</scope>
    <source>
        <strain evidence="9 10">U15</strain>
    </source>
</reference>
<dbReference type="PROSITE" id="PS50994">
    <property type="entry name" value="INTEGRASE"/>
    <property type="match status" value="1"/>
</dbReference>
<dbReference type="SUPFAM" id="SSF52172">
    <property type="entry name" value="CheY-like"/>
    <property type="match status" value="1"/>
</dbReference>
<evidence type="ECO:0000259" key="8">
    <source>
        <dbReference type="PROSITE" id="PS50994"/>
    </source>
</evidence>
<evidence type="ECO:0000256" key="2">
    <source>
        <dbReference type="ARBA" id="ARBA00022777"/>
    </source>
</evidence>
<proteinExistence type="predicted"/>
<evidence type="ECO:0000259" key="6">
    <source>
        <dbReference type="PROSITE" id="PS50113"/>
    </source>
</evidence>
<name>A0A239IGF0_9BURK</name>
<dbReference type="InterPro" id="IPR011006">
    <property type="entry name" value="CheY-like_superfamily"/>
</dbReference>
<dbReference type="RefSeq" id="WP_089400034.1">
    <property type="nucleotide sequence ID" value="NZ_FZOT01000009.1"/>
</dbReference>
<dbReference type="PANTHER" id="PTHR44757">
    <property type="entry name" value="DIGUANYLATE CYCLASE DGCP"/>
    <property type="match status" value="1"/>
</dbReference>
<dbReference type="InterPro" id="IPR017895">
    <property type="entry name" value="HTH_IS408/IS1162_type"/>
</dbReference>
<dbReference type="InterPro" id="IPR052155">
    <property type="entry name" value="Biofilm_reg_signaling"/>
</dbReference>
<dbReference type="Gene3D" id="3.30.450.40">
    <property type="match status" value="1"/>
</dbReference>
<dbReference type="GO" id="GO:0000160">
    <property type="term" value="P:phosphorelay signal transduction system"/>
    <property type="evidence" value="ECO:0007669"/>
    <property type="project" value="InterPro"/>
</dbReference>
<accession>A0A239IGF0</accession>
<dbReference type="PROSITE" id="PS50113">
    <property type="entry name" value="PAC"/>
    <property type="match status" value="1"/>
</dbReference>
<feature type="domain" description="HTH IS408-type" evidence="7">
    <location>
        <begin position="11"/>
        <end position="90"/>
    </location>
</feature>
<dbReference type="Pfam" id="PF13185">
    <property type="entry name" value="GAF_2"/>
    <property type="match status" value="1"/>
</dbReference>
<dbReference type="SMART" id="SM00448">
    <property type="entry name" value="REC"/>
    <property type="match status" value="1"/>
</dbReference>
<dbReference type="PANTHER" id="PTHR44757:SF2">
    <property type="entry name" value="BIOFILM ARCHITECTURE MAINTENANCE PROTEIN MBAA"/>
    <property type="match status" value="1"/>
</dbReference>
<evidence type="ECO:0000313" key="9">
    <source>
        <dbReference type="EMBL" id="SNS92645.1"/>
    </source>
</evidence>
<dbReference type="InterPro" id="IPR001584">
    <property type="entry name" value="Integrase_cat-core"/>
</dbReference>
<dbReference type="Gene3D" id="3.30.450.20">
    <property type="entry name" value="PAS domain"/>
    <property type="match status" value="3"/>
</dbReference>
<dbReference type="InterPro" id="IPR035965">
    <property type="entry name" value="PAS-like_dom_sf"/>
</dbReference>
<gene>
    <name evidence="9" type="ORF">SAMN06265795_10999</name>
</gene>
<comment type="caution">
    <text evidence="3">Lacks conserved residue(s) required for the propagation of feature annotation.</text>
</comment>
<dbReference type="GO" id="GO:0015074">
    <property type="term" value="P:DNA integration"/>
    <property type="evidence" value="ECO:0007669"/>
    <property type="project" value="InterPro"/>
</dbReference>
<dbReference type="SMART" id="SM00086">
    <property type="entry name" value="PAC"/>
    <property type="match status" value="1"/>
</dbReference>
<dbReference type="InterPro" id="IPR013656">
    <property type="entry name" value="PAS_4"/>
</dbReference>
<evidence type="ECO:0000256" key="3">
    <source>
        <dbReference type="PROSITE-ProRule" id="PRU00169"/>
    </source>
</evidence>
<dbReference type="SMART" id="SM00065">
    <property type="entry name" value="GAF"/>
    <property type="match status" value="1"/>
</dbReference>
<dbReference type="PROSITE" id="PS50110">
    <property type="entry name" value="RESPONSE_REGULATORY"/>
    <property type="match status" value="1"/>
</dbReference>
<dbReference type="Proteomes" id="UP000198284">
    <property type="component" value="Unassembled WGS sequence"/>
</dbReference>
<keyword evidence="10" id="KW-1185">Reference proteome</keyword>
<dbReference type="NCBIfam" id="TIGR00229">
    <property type="entry name" value="sensory_box"/>
    <property type="match status" value="3"/>
</dbReference>
<feature type="domain" description="Integrase catalytic" evidence="8">
    <location>
        <begin position="132"/>
        <end position="310"/>
    </location>
</feature>
<dbReference type="EMBL" id="FZOT01000009">
    <property type="protein sequence ID" value="SNS92645.1"/>
    <property type="molecule type" value="Genomic_DNA"/>
</dbReference>
<dbReference type="InterPro" id="IPR029016">
    <property type="entry name" value="GAF-like_dom_sf"/>
</dbReference>
<dbReference type="GO" id="GO:0016301">
    <property type="term" value="F:kinase activity"/>
    <property type="evidence" value="ECO:0007669"/>
    <property type="project" value="UniProtKB-KW"/>
</dbReference>
<keyword evidence="1" id="KW-0808">Transferase</keyword>
<feature type="domain" description="PAC" evidence="6">
    <location>
        <begin position="968"/>
        <end position="1016"/>
    </location>
</feature>
<feature type="domain" description="PAS" evidence="5">
    <location>
        <begin position="895"/>
        <end position="965"/>
    </location>
</feature>
<evidence type="ECO:0000259" key="4">
    <source>
        <dbReference type="PROSITE" id="PS50110"/>
    </source>
</evidence>